<protein>
    <recommendedName>
        <fullName evidence="4">Bifunctional inhibitor/plant lipid transfer protein/seed storage helical domain-containing protein</fullName>
    </recommendedName>
</protein>
<reference evidence="2" key="1">
    <citation type="journal article" date="2021" name="Proc. Natl. Acad. Sci. U.S.A.">
        <title>Three genomes in the algal genus Volvox reveal the fate of a haploid sex-determining region after a transition to homothallism.</title>
        <authorList>
            <person name="Yamamoto K."/>
            <person name="Hamaji T."/>
            <person name="Kawai-Toyooka H."/>
            <person name="Matsuzaki R."/>
            <person name="Takahashi F."/>
            <person name="Nishimura Y."/>
            <person name="Kawachi M."/>
            <person name="Noguchi H."/>
            <person name="Minakuchi Y."/>
            <person name="Umen J.G."/>
            <person name="Toyoda A."/>
            <person name="Nozaki H."/>
        </authorList>
    </citation>
    <scope>NUCLEOTIDE SEQUENCE</scope>
    <source>
        <strain evidence="2">NIES-3786</strain>
    </source>
</reference>
<gene>
    <name evidence="2" type="ORF">Vretifemale_5586</name>
</gene>
<organism evidence="2 3">
    <name type="scientific">Volvox reticuliferus</name>
    <dbReference type="NCBI Taxonomy" id="1737510"/>
    <lineage>
        <taxon>Eukaryota</taxon>
        <taxon>Viridiplantae</taxon>
        <taxon>Chlorophyta</taxon>
        <taxon>core chlorophytes</taxon>
        <taxon>Chlorophyceae</taxon>
        <taxon>CS clade</taxon>
        <taxon>Chlamydomonadales</taxon>
        <taxon>Volvocaceae</taxon>
        <taxon>Volvox</taxon>
    </lineage>
</organism>
<sequence>MDFRRASLAGLFAVALILALGASSAAAVDKALCEQGRRVLPNDPNVQAFKKCATPGAISTDCCAKLVGFGKYYDCLNDPAYKAEVNTFLGGVTTVDKAKKACGVSK</sequence>
<evidence type="ECO:0000313" key="3">
    <source>
        <dbReference type="Proteomes" id="UP000747110"/>
    </source>
</evidence>
<keyword evidence="1" id="KW-0732">Signal</keyword>
<proteinExistence type="predicted"/>
<feature type="signal peptide" evidence="1">
    <location>
        <begin position="1"/>
        <end position="27"/>
    </location>
</feature>
<evidence type="ECO:0000313" key="2">
    <source>
        <dbReference type="EMBL" id="GIL75856.1"/>
    </source>
</evidence>
<feature type="chain" id="PRO_5035178587" description="Bifunctional inhibitor/plant lipid transfer protein/seed storage helical domain-containing protein" evidence="1">
    <location>
        <begin position="28"/>
        <end position="106"/>
    </location>
</feature>
<name>A0A8J4FHY0_9CHLO</name>
<dbReference type="EMBL" id="BNCP01000008">
    <property type="protein sequence ID" value="GIL75856.1"/>
    <property type="molecule type" value="Genomic_DNA"/>
</dbReference>
<dbReference type="OrthoDB" id="538100at2759"/>
<accession>A0A8J4FHY0</accession>
<dbReference type="Proteomes" id="UP000747110">
    <property type="component" value="Unassembled WGS sequence"/>
</dbReference>
<dbReference type="AlphaFoldDB" id="A0A8J4FHY0"/>
<comment type="caution">
    <text evidence="2">The sequence shown here is derived from an EMBL/GenBank/DDBJ whole genome shotgun (WGS) entry which is preliminary data.</text>
</comment>
<keyword evidence="3" id="KW-1185">Reference proteome</keyword>
<evidence type="ECO:0008006" key="4">
    <source>
        <dbReference type="Google" id="ProtNLM"/>
    </source>
</evidence>
<evidence type="ECO:0000256" key="1">
    <source>
        <dbReference type="SAM" id="SignalP"/>
    </source>
</evidence>